<evidence type="ECO:0000256" key="3">
    <source>
        <dbReference type="ARBA" id="ARBA00022777"/>
    </source>
</evidence>
<evidence type="ECO:0000256" key="6">
    <source>
        <dbReference type="SAM" id="MobiDB-lite"/>
    </source>
</evidence>
<evidence type="ECO:0000256" key="2">
    <source>
        <dbReference type="ARBA" id="ARBA00022741"/>
    </source>
</evidence>
<evidence type="ECO:0000259" key="7">
    <source>
        <dbReference type="PROSITE" id="PS50011"/>
    </source>
</evidence>
<evidence type="ECO:0000313" key="9">
    <source>
        <dbReference type="Proteomes" id="UP000806528"/>
    </source>
</evidence>
<feature type="region of interest" description="Disordered" evidence="6">
    <location>
        <begin position="341"/>
        <end position="375"/>
    </location>
</feature>
<dbReference type="InterPro" id="IPR000719">
    <property type="entry name" value="Prot_kinase_dom"/>
</dbReference>
<dbReference type="Gene3D" id="1.10.510.10">
    <property type="entry name" value="Transferase(Phosphotransferase) domain 1"/>
    <property type="match status" value="1"/>
</dbReference>
<dbReference type="RefSeq" id="WP_193121520.1">
    <property type="nucleotide sequence ID" value="NZ_JADBGI010000006.1"/>
</dbReference>
<dbReference type="PANTHER" id="PTHR43289">
    <property type="entry name" value="MITOGEN-ACTIVATED PROTEIN KINASE KINASE KINASE 20-RELATED"/>
    <property type="match status" value="1"/>
</dbReference>
<dbReference type="SUPFAM" id="SSF56112">
    <property type="entry name" value="Protein kinase-like (PK-like)"/>
    <property type="match status" value="1"/>
</dbReference>
<keyword evidence="3 8" id="KW-0418">Kinase</keyword>
<feature type="compositionally biased region" description="Acidic residues" evidence="6">
    <location>
        <begin position="351"/>
        <end position="372"/>
    </location>
</feature>
<dbReference type="PANTHER" id="PTHR43289:SF34">
    <property type="entry name" value="SERINE_THREONINE-PROTEIN KINASE YBDM-RELATED"/>
    <property type="match status" value="1"/>
</dbReference>
<dbReference type="PROSITE" id="PS50011">
    <property type="entry name" value="PROTEIN_KINASE_DOM"/>
    <property type="match status" value="1"/>
</dbReference>
<accession>A0ABR9P4X5</accession>
<dbReference type="CDD" id="cd14014">
    <property type="entry name" value="STKc_PknB_like"/>
    <property type="match status" value="1"/>
</dbReference>
<dbReference type="EMBL" id="JADBGI010000006">
    <property type="protein sequence ID" value="MBE2998893.1"/>
    <property type="molecule type" value="Genomic_DNA"/>
</dbReference>
<dbReference type="InterPro" id="IPR011047">
    <property type="entry name" value="Quinoprotein_ADH-like_sf"/>
</dbReference>
<dbReference type="PROSITE" id="PS00107">
    <property type="entry name" value="PROTEIN_KINASE_ATP"/>
    <property type="match status" value="1"/>
</dbReference>
<evidence type="ECO:0000256" key="4">
    <source>
        <dbReference type="ARBA" id="ARBA00022840"/>
    </source>
</evidence>
<dbReference type="SUPFAM" id="SSF50998">
    <property type="entry name" value="Quinoprotein alcohol dehydrogenase-like"/>
    <property type="match status" value="1"/>
</dbReference>
<keyword evidence="4 5" id="KW-0067">ATP-binding</keyword>
<dbReference type="Proteomes" id="UP000806528">
    <property type="component" value="Unassembled WGS sequence"/>
</dbReference>
<proteinExistence type="predicted"/>
<feature type="binding site" evidence="5">
    <location>
        <position position="43"/>
    </location>
    <ligand>
        <name>ATP</name>
        <dbReference type="ChEBI" id="CHEBI:30616"/>
    </ligand>
</feature>
<reference evidence="8 9" key="1">
    <citation type="submission" date="2020-09" db="EMBL/GenBank/DDBJ databases">
        <title>Diversity and distribution of actinomycetes associated with coral in the coast of Hainan.</title>
        <authorList>
            <person name="Li F."/>
        </authorList>
    </citation>
    <scope>NUCLEOTIDE SEQUENCE [LARGE SCALE GENOMIC DNA]</scope>
    <source>
        <strain evidence="8 9">HNM0947</strain>
    </source>
</reference>
<comment type="caution">
    <text evidence="8">The sequence shown here is derived from an EMBL/GenBank/DDBJ whole genome shotgun (WGS) entry which is preliminary data.</text>
</comment>
<evidence type="ECO:0000256" key="5">
    <source>
        <dbReference type="PROSITE-ProRule" id="PRU10141"/>
    </source>
</evidence>
<feature type="domain" description="Protein kinase" evidence="7">
    <location>
        <begin position="15"/>
        <end position="277"/>
    </location>
</feature>
<keyword evidence="9" id="KW-1185">Reference proteome</keyword>
<protein>
    <submittedName>
        <fullName evidence="8">Protein kinase</fullName>
    </submittedName>
</protein>
<keyword evidence="2 5" id="KW-0547">Nucleotide-binding</keyword>
<dbReference type="GO" id="GO:0016301">
    <property type="term" value="F:kinase activity"/>
    <property type="evidence" value="ECO:0007669"/>
    <property type="project" value="UniProtKB-KW"/>
</dbReference>
<name>A0ABR9P4X5_9ACTN</name>
<dbReference type="Gene3D" id="2.130.10.10">
    <property type="entry name" value="YVTN repeat-like/Quinoprotein amine dehydrogenase"/>
    <property type="match status" value="2"/>
</dbReference>
<dbReference type="Pfam" id="PF00069">
    <property type="entry name" value="Pkinase"/>
    <property type="match status" value="1"/>
</dbReference>
<dbReference type="PROSITE" id="PS00108">
    <property type="entry name" value="PROTEIN_KINASE_ST"/>
    <property type="match status" value="1"/>
</dbReference>
<organism evidence="8 9">
    <name type="scientific">Nocardiopsis coralli</name>
    <dbReference type="NCBI Taxonomy" id="2772213"/>
    <lineage>
        <taxon>Bacteria</taxon>
        <taxon>Bacillati</taxon>
        <taxon>Actinomycetota</taxon>
        <taxon>Actinomycetes</taxon>
        <taxon>Streptosporangiales</taxon>
        <taxon>Nocardiopsidaceae</taxon>
        <taxon>Nocardiopsis</taxon>
    </lineage>
</organism>
<evidence type="ECO:0000256" key="1">
    <source>
        <dbReference type="ARBA" id="ARBA00022679"/>
    </source>
</evidence>
<dbReference type="InterPro" id="IPR017441">
    <property type="entry name" value="Protein_kinase_ATP_BS"/>
</dbReference>
<evidence type="ECO:0000313" key="8">
    <source>
        <dbReference type="EMBL" id="MBE2998893.1"/>
    </source>
</evidence>
<dbReference type="InterPro" id="IPR008271">
    <property type="entry name" value="Ser/Thr_kinase_AS"/>
</dbReference>
<keyword evidence="1" id="KW-0808">Transferase</keyword>
<gene>
    <name evidence="8" type="ORF">IDM40_09265</name>
</gene>
<dbReference type="Gene3D" id="3.30.200.20">
    <property type="entry name" value="Phosphorylase Kinase, domain 1"/>
    <property type="match status" value="1"/>
</dbReference>
<dbReference type="InterPro" id="IPR011009">
    <property type="entry name" value="Kinase-like_dom_sf"/>
</dbReference>
<dbReference type="SMART" id="SM00220">
    <property type="entry name" value="S_TKc"/>
    <property type="match status" value="1"/>
</dbReference>
<dbReference type="InterPro" id="IPR015943">
    <property type="entry name" value="WD40/YVTN_repeat-like_dom_sf"/>
</dbReference>
<sequence length="678" mass="71917">MKPLTPSDPAHIGPHRVLARLGAGGMGAVYLARTPEGHLAAVKVVHTELAQDQGFLARFARETRTAQRVRGPYTPAVLSASPEDRTPWMATEYVPGPTLSEAVAGRGPLPEASLRVLALGLARALQSVHASGIMHRDLKPGNVLLSPRGPQVIDFGIARAVEGTVLTKTGEAFGTPAYTCPETVLGREQSPASDVFALAGIVAFAASGRPPFGRKPAAEVLQRIVNDEPDLEGVPAGTLHDLLARCLAKDPAARPSADEIVNVLSSEPLPSAEHGWLPATVNAEIGERERELHRVVHEAPTAPGVAHTGRKRRGWIVVGAAATALVLMAGTAAAVLRPWEDADSGGTDEAAAPDDDGANEAEGDAAAEDEPSFPESVYGIHFTPDGEELYVHTPDEITVWDWREGELIDTPFGADDETNSFDLAESGHMATAGEDGLRIWDDSHQEVDSFDGGDIEFYDSVSLSDDGNLAAFRMVEQDSENSIAVVWDREEDAVVWEEEGDTHSTQLSPDGSHVMLENRYMAPYIRVVDPQSGDTVAEFPTDGGEPADNPLIDAAFAPDRPHIAVSDSETEQTVVYDLAAGETVEELDSPGTPMGLSYSPDGASLLAGRDDGVGVNGGFMWDTSSWESVVSESTLIFDKPLVHPDGETIAVVENSTGTGGATVLFLDPESGRDTHEIT</sequence>